<evidence type="ECO:0000259" key="8">
    <source>
        <dbReference type="Pfam" id="PF01494"/>
    </source>
</evidence>
<dbReference type="HOGENOM" id="CLU_023210_2_1_1"/>
<dbReference type="Proteomes" id="UP000023758">
    <property type="component" value="Unassembled WGS sequence"/>
</dbReference>
<evidence type="ECO:0000313" key="9">
    <source>
        <dbReference type="EMBL" id="EZF53007.1"/>
    </source>
</evidence>
<name>A0A022W3S4_TRIRU</name>
<dbReference type="Pfam" id="PF01494">
    <property type="entry name" value="FAD_binding_3"/>
    <property type="match status" value="1"/>
</dbReference>
<evidence type="ECO:0000256" key="3">
    <source>
        <dbReference type="ARBA" id="ARBA00022827"/>
    </source>
</evidence>
<keyword evidence="6" id="KW-0503">Monooxygenase</keyword>
<evidence type="ECO:0000256" key="5">
    <source>
        <dbReference type="ARBA" id="ARBA00023002"/>
    </source>
</evidence>
<evidence type="ECO:0000256" key="4">
    <source>
        <dbReference type="ARBA" id="ARBA00022857"/>
    </source>
</evidence>
<reference evidence="9" key="1">
    <citation type="submission" date="2014-02" db="EMBL/GenBank/DDBJ databases">
        <title>The Genome Sequence of Trichophyton rubrum (morphotype fischeri) CBS 288.86.</title>
        <authorList>
            <consortium name="The Broad Institute Genomics Platform"/>
            <person name="Cuomo C.A."/>
            <person name="White T.C."/>
            <person name="Graser Y."/>
            <person name="Martinez-Rossi N."/>
            <person name="Heitman J."/>
            <person name="Young S.K."/>
            <person name="Zeng Q."/>
            <person name="Gargeya S."/>
            <person name="Abouelleil A."/>
            <person name="Alvarado L."/>
            <person name="Chapman S.B."/>
            <person name="Gainer-Dewar J."/>
            <person name="Goldberg J."/>
            <person name="Griggs A."/>
            <person name="Gujja S."/>
            <person name="Hansen M."/>
            <person name="Howarth C."/>
            <person name="Imamovic A."/>
            <person name="Larimer J."/>
            <person name="Martinez D."/>
            <person name="Murphy C."/>
            <person name="Pearson M.D."/>
            <person name="Persinoti G."/>
            <person name="Poon T."/>
            <person name="Priest M."/>
            <person name="Roberts A.D."/>
            <person name="Saif S."/>
            <person name="Shea T.D."/>
            <person name="Sykes S.N."/>
            <person name="Wortman J."/>
            <person name="Nusbaum C."/>
            <person name="Birren B."/>
        </authorList>
    </citation>
    <scope>NUCLEOTIDE SEQUENCE [LARGE SCALE GENOMIC DNA]</scope>
    <source>
        <strain evidence="9">CBS 288.86</strain>
    </source>
</reference>
<evidence type="ECO:0000256" key="7">
    <source>
        <dbReference type="SAM" id="Phobius"/>
    </source>
</evidence>
<dbReference type="OrthoDB" id="655030at2759"/>
<feature type="transmembrane region" description="Helical" evidence="7">
    <location>
        <begin position="490"/>
        <end position="513"/>
    </location>
</feature>
<keyword evidence="7" id="KW-0812">Transmembrane</keyword>
<dbReference type="GO" id="GO:0004502">
    <property type="term" value="F:kynurenine 3-monooxygenase activity"/>
    <property type="evidence" value="ECO:0007669"/>
    <property type="project" value="TreeGrafter"/>
</dbReference>
<keyword evidence="7" id="KW-0472">Membrane</keyword>
<comment type="cofactor">
    <cofactor evidence="1">
        <name>FAD</name>
        <dbReference type="ChEBI" id="CHEBI:57692"/>
    </cofactor>
</comment>
<gene>
    <name evidence="9" type="ORF">H103_03993</name>
</gene>
<protein>
    <recommendedName>
        <fullName evidence="8">FAD-binding domain-containing protein</fullName>
    </recommendedName>
</protein>
<evidence type="ECO:0000256" key="1">
    <source>
        <dbReference type="ARBA" id="ARBA00001974"/>
    </source>
</evidence>
<dbReference type="InterPro" id="IPR036188">
    <property type="entry name" value="FAD/NAD-bd_sf"/>
</dbReference>
<keyword evidence="3" id="KW-0274">FAD</keyword>
<dbReference type="SUPFAM" id="SSF51905">
    <property type="entry name" value="FAD/NAD(P)-binding domain"/>
    <property type="match status" value="1"/>
</dbReference>
<keyword evidence="7" id="KW-1133">Transmembrane helix</keyword>
<keyword evidence="4" id="KW-0521">NADP</keyword>
<proteinExistence type="predicted"/>
<dbReference type="GO" id="GO:0005741">
    <property type="term" value="C:mitochondrial outer membrane"/>
    <property type="evidence" value="ECO:0007669"/>
    <property type="project" value="TreeGrafter"/>
</dbReference>
<dbReference type="GO" id="GO:0071949">
    <property type="term" value="F:FAD binding"/>
    <property type="evidence" value="ECO:0007669"/>
    <property type="project" value="InterPro"/>
</dbReference>
<dbReference type="GO" id="GO:0070189">
    <property type="term" value="P:kynurenine metabolic process"/>
    <property type="evidence" value="ECO:0007669"/>
    <property type="project" value="TreeGrafter"/>
</dbReference>
<dbReference type="PANTHER" id="PTHR46028:SF2">
    <property type="entry name" value="KYNURENINE 3-MONOOXYGENASE"/>
    <property type="match status" value="1"/>
</dbReference>
<keyword evidence="2" id="KW-0285">Flavoprotein</keyword>
<evidence type="ECO:0000256" key="6">
    <source>
        <dbReference type="ARBA" id="ARBA00023033"/>
    </source>
</evidence>
<dbReference type="Gene3D" id="3.50.50.60">
    <property type="entry name" value="FAD/NAD(P)-binding domain"/>
    <property type="match status" value="2"/>
</dbReference>
<feature type="transmembrane region" description="Helical" evidence="7">
    <location>
        <begin position="453"/>
        <end position="470"/>
    </location>
</feature>
<keyword evidence="5" id="KW-0560">Oxidoreductase</keyword>
<dbReference type="PRINTS" id="PR00420">
    <property type="entry name" value="RNGMNOXGNASE"/>
</dbReference>
<accession>A0A022W3S4</accession>
<dbReference type="InterPro" id="IPR002938">
    <property type="entry name" value="FAD-bd"/>
</dbReference>
<evidence type="ECO:0000256" key="2">
    <source>
        <dbReference type="ARBA" id="ARBA00022630"/>
    </source>
</evidence>
<organism evidence="9">
    <name type="scientific">Trichophyton rubrum CBS 288.86</name>
    <dbReference type="NCBI Taxonomy" id="1215330"/>
    <lineage>
        <taxon>Eukaryota</taxon>
        <taxon>Fungi</taxon>
        <taxon>Dikarya</taxon>
        <taxon>Ascomycota</taxon>
        <taxon>Pezizomycotina</taxon>
        <taxon>Eurotiomycetes</taxon>
        <taxon>Eurotiomycetidae</taxon>
        <taxon>Onygenales</taxon>
        <taxon>Arthrodermataceae</taxon>
        <taxon>Trichophyton</taxon>
    </lineage>
</organism>
<dbReference type="PANTHER" id="PTHR46028">
    <property type="entry name" value="KYNURENINE 3-MONOOXYGENASE"/>
    <property type="match status" value="1"/>
</dbReference>
<dbReference type="AlphaFoldDB" id="A0A022W3S4"/>
<dbReference type="EMBL" id="KK207832">
    <property type="protein sequence ID" value="EZF53007.1"/>
    <property type="molecule type" value="Genomic_DNA"/>
</dbReference>
<feature type="domain" description="FAD-binding" evidence="8">
    <location>
        <begin position="201"/>
        <end position="375"/>
    </location>
</feature>
<sequence length="537" mass="59880">MLHSQKVVVVGGGPVGALSALYAARRGYQVELYELRDDPNYGDPNARPDIAVIPLALSERGIRAIASAGVPGLLEDILDNSRPVYKRMVHTWGSQGQHMQIPMTYGPQGQCLHTLQREKITRHVMLALLKEPTAKLFFNQKLSACDFERKTATFETVTWREKSRFSEQELANAVLGHVSSIPNGTGQGCENVSLELGNISNTKRVDFDFLIGADGTYSSVRQSMMRSLEMDFSQTYANAMWCDLIFPPDKNGHYRIDPKCLHIWPSNQSIVIAQTDIDGSFRAGMVCDTEKLRHFEAHPEAFSEFFVKEFARIVPELLSAGEVTRQFLAHQKIPLKSIKCGKLGYKDNAVLLGDSCHTMTPFHAMGMITGLEDVRVFFEEFRDPGVSALPEAMDSNGFAKEKPFCAPGTVQAYTEFRLPDIHTMVDFASEHYHELRIGVRSRITRIMNMIDRFLGGWLPALGWTTLYARIQFQHERFSVVKAKEQRQRKILGIIVASGAMLGASIVAAGIVSLQPRITSMLSVSTASHLSQMFSLSA</sequence>